<dbReference type="OrthoDB" id="190887at2"/>
<feature type="region of interest" description="Disordered" evidence="1">
    <location>
        <begin position="64"/>
        <end position="89"/>
    </location>
</feature>
<dbReference type="InterPro" id="IPR045748">
    <property type="entry name" value="DcaP"/>
</dbReference>
<dbReference type="KEGG" id="mmob:F6R98_15040"/>
<feature type="compositionally biased region" description="Basic and acidic residues" evidence="1">
    <location>
        <begin position="127"/>
        <end position="147"/>
    </location>
</feature>
<gene>
    <name evidence="3" type="ORF">F6R98_15040</name>
</gene>
<dbReference type="RefSeq" id="WP_153249754.1">
    <property type="nucleotide sequence ID" value="NZ_CP044205.1"/>
</dbReference>
<dbReference type="EMBL" id="CP044205">
    <property type="protein sequence ID" value="QFY43777.1"/>
    <property type="molecule type" value="Genomic_DNA"/>
</dbReference>
<evidence type="ECO:0000256" key="2">
    <source>
        <dbReference type="SAM" id="SignalP"/>
    </source>
</evidence>
<reference evidence="3 4" key="1">
    <citation type="submission" date="2019-09" db="EMBL/GenBank/DDBJ databases">
        <title>Ecophysiology of the spiral-shaped methanotroph Methylospira mobilis as revealed by the complete genome sequence.</title>
        <authorList>
            <person name="Oshkin I.Y."/>
            <person name="Dedysh S.N."/>
            <person name="Miroshnikov K."/>
            <person name="Danilova O.V."/>
            <person name="Hakobyan A."/>
            <person name="Liesack W."/>
        </authorList>
    </citation>
    <scope>NUCLEOTIDE SEQUENCE [LARGE SCALE GENOMIC DNA]</scope>
    <source>
        <strain evidence="3 4">Shm1</strain>
    </source>
</reference>
<keyword evidence="4" id="KW-1185">Reference proteome</keyword>
<evidence type="ECO:0000256" key="1">
    <source>
        <dbReference type="SAM" id="MobiDB-lite"/>
    </source>
</evidence>
<evidence type="ECO:0000313" key="3">
    <source>
        <dbReference type="EMBL" id="QFY43777.1"/>
    </source>
</evidence>
<feature type="chain" id="PRO_5024859089" description="Porin" evidence="2">
    <location>
        <begin position="25"/>
        <end position="534"/>
    </location>
</feature>
<dbReference type="Pfam" id="PF19577">
    <property type="entry name" value="DcaP"/>
    <property type="match status" value="1"/>
</dbReference>
<protein>
    <recommendedName>
        <fullName evidence="5">Porin</fullName>
    </recommendedName>
</protein>
<evidence type="ECO:0008006" key="5">
    <source>
        <dbReference type="Google" id="ProtNLM"/>
    </source>
</evidence>
<accession>A0A5Q0BNW0</accession>
<evidence type="ECO:0000313" key="4">
    <source>
        <dbReference type="Proteomes" id="UP000325755"/>
    </source>
</evidence>
<dbReference type="InParanoid" id="A0A5Q0BNW0"/>
<sequence>MEMKVAVTVMPALLWIIGAGPACADTQDGEIRQLKAMMQLMQKSMKSLQTTIEQQNARIAELEKIPQEESQGVDDSAGNTANNRPASVPENVAVAAAPVKPFEEKTITQAAAPQSSLLDPEAVAKAAQEEKRKNPGDLFKTEPEPGRLGETVRIPSGIALEFYGFVETDGIYDANPMNPAWSATLRPSMIPVDCAVSGQAGCGTHAATMVSVKQSRFGFKTLMPTPTLFGDVKTMFEFDLFGVGANAGQTTFRLRHIWAEVAQFGIGQTWSNFMDVDVWPNIVDYWGPPGMIFQRQPQFRWTPVNENGKLVAVAIESPNSAIDSGKIPDIYSSATFTATPRNPLPDLTTRLRLDPSWGHAQLASVFRSVGYQNTAVPSGEPAQNFFGWGINASSSIRTFGKDQLLTQLAYGKGIASYIEDGGADIAPNANLSGGKVLPLLGVVAYYDHYWSDQWSSSIGYSETLQQNSAGQLATAFHSGQYASTNLLWAPFPKLLTGVELLWGRRVDYNGMSADDKRIQFTVRYNYDISFHPQF</sequence>
<proteinExistence type="predicted"/>
<organism evidence="3 4">
    <name type="scientific">Candidatus Methylospira mobilis</name>
    <dbReference type="NCBI Taxonomy" id="1808979"/>
    <lineage>
        <taxon>Bacteria</taxon>
        <taxon>Pseudomonadati</taxon>
        <taxon>Pseudomonadota</taxon>
        <taxon>Gammaproteobacteria</taxon>
        <taxon>Methylococcales</taxon>
        <taxon>Methylococcaceae</taxon>
        <taxon>Candidatus Methylospira</taxon>
    </lineage>
</organism>
<dbReference type="AlphaFoldDB" id="A0A5Q0BNW0"/>
<keyword evidence="2" id="KW-0732">Signal</keyword>
<feature type="region of interest" description="Disordered" evidence="1">
    <location>
        <begin position="110"/>
        <end position="148"/>
    </location>
</feature>
<dbReference type="SUPFAM" id="SSF56935">
    <property type="entry name" value="Porins"/>
    <property type="match status" value="1"/>
</dbReference>
<feature type="signal peptide" evidence="2">
    <location>
        <begin position="1"/>
        <end position="24"/>
    </location>
</feature>
<dbReference type="Proteomes" id="UP000325755">
    <property type="component" value="Chromosome"/>
</dbReference>
<name>A0A5Q0BNW0_9GAMM</name>